<evidence type="ECO:0000313" key="2">
    <source>
        <dbReference type="Proteomes" id="UP000178750"/>
    </source>
</evidence>
<comment type="caution">
    <text evidence="1">The sequence shown here is derived from an EMBL/GenBank/DDBJ whole genome shotgun (WGS) entry which is preliminary data.</text>
</comment>
<evidence type="ECO:0000313" key="1">
    <source>
        <dbReference type="EMBL" id="OGM21491.1"/>
    </source>
</evidence>
<accession>A0A1F7Y2I1</accession>
<name>A0A1F7Y2I1_9BACT</name>
<dbReference type="Proteomes" id="UP000178750">
    <property type="component" value="Unassembled WGS sequence"/>
</dbReference>
<proteinExistence type="predicted"/>
<organism evidence="1 2">
    <name type="scientific">Candidatus Woesebacteria bacterium RIFCSPHIGHO2_01_FULL_38_9b</name>
    <dbReference type="NCBI Taxonomy" id="1802493"/>
    <lineage>
        <taxon>Bacteria</taxon>
        <taxon>Candidatus Woeseibacteriota</taxon>
    </lineage>
</organism>
<dbReference type="AlphaFoldDB" id="A0A1F7Y2I1"/>
<dbReference type="EMBL" id="MGGF01000034">
    <property type="protein sequence ID" value="OGM21491.1"/>
    <property type="molecule type" value="Genomic_DNA"/>
</dbReference>
<protein>
    <submittedName>
        <fullName evidence="1">Uncharacterized protein</fullName>
    </submittedName>
</protein>
<gene>
    <name evidence="1" type="ORF">A2863_03675</name>
</gene>
<reference evidence="1 2" key="1">
    <citation type="journal article" date="2016" name="Nat. Commun.">
        <title>Thousands of microbial genomes shed light on interconnected biogeochemical processes in an aquifer system.</title>
        <authorList>
            <person name="Anantharaman K."/>
            <person name="Brown C.T."/>
            <person name="Hug L.A."/>
            <person name="Sharon I."/>
            <person name="Castelle C.J."/>
            <person name="Probst A.J."/>
            <person name="Thomas B.C."/>
            <person name="Singh A."/>
            <person name="Wilkins M.J."/>
            <person name="Karaoz U."/>
            <person name="Brodie E.L."/>
            <person name="Williams K.H."/>
            <person name="Hubbard S.S."/>
            <person name="Banfield J.F."/>
        </authorList>
    </citation>
    <scope>NUCLEOTIDE SEQUENCE [LARGE SCALE GENOMIC DNA]</scope>
</reference>
<sequence>MGLALGTTTLQGNAIFYGIDTCEDTSTVNVVNATPWWQVKEGDAIAATGDIKSDIPYACVVSPTCTESFILNDAGDQPGIASFGNSGSISLGSDGGVISSKLWSASSDYLDPTLYSYAYFENKLPVTPLALGPSVSGGTFSAGGAQAPVPYDNYYLYQYSGSGTFTVLSSINITGNRRVILMVPNADVRFEGNVNVDDGRSFFIVITGRNIIIPPTLGGGVGPHLEGIYYAQRQFITESLGDDLDQLRLVIRGTVVGMTVTGIYFQRDLDPANLAQNNTNTPAEFVEFAPDQTLMYPPFMGTKAIQWREVAP</sequence>